<protein>
    <submittedName>
        <fullName evidence="2">Uncharacterized protein</fullName>
    </submittedName>
</protein>
<comment type="caution">
    <text evidence="2">The sequence shown here is derived from an EMBL/GenBank/DDBJ whole genome shotgun (WGS) entry which is preliminary data.</text>
</comment>
<dbReference type="Proteomes" id="UP000587527">
    <property type="component" value="Unassembled WGS sequence"/>
</dbReference>
<name>A0A841BJE5_9ACTN</name>
<dbReference type="AlphaFoldDB" id="A0A841BJE5"/>
<organism evidence="2 3">
    <name type="scientific">Allocatelliglobosispora scoriae</name>
    <dbReference type="NCBI Taxonomy" id="643052"/>
    <lineage>
        <taxon>Bacteria</taxon>
        <taxon>Bacillati</taxon>
        <taxon>Actinomycetota</taxon>
        <taxon>Actinomycetes</taxon>
        <taxon>Micromonosporales</taxon>
        <taxon>Micromonosporaceae</taxon>
        <taxon>Allocatelliglobosispora</taxon>
    </lineage>
</organism>
<sequence>MAKHEKPNDQNNPNQQVDGGKSKDQVDPNKWVDPDAGKGKRGK</sequence>
<feature type="region of interest" description="Disordered" evidence="1">
    <location>
        <begin position="1"/>
        <end position="43"/>
    </location>
</feature>
<keyword evidence="3" id="KW-1185">Reference proteome</keyword>
<proteinExistence type="predicted"/>
<evidence type="ECO:0000256" key="1">
    <source>
        <dbReference type="SAM" id="MobiDB-lite"/>
    </source>
</evidence>
<accession>A0A841BJE5</accession>
<reference evidence="2 3" key="1">
    <citation type="submission" date="2020-08" db="EMBL/GenBank/DDBJ databases">
        <title>Sequencing the genomes of 1000 actinobacteria strains.</title>
        <authorList>
            <person name="Klenk H.-P."/>
        </authorList>
    </citation>
    <scope>NUCLEOTIDE SEQUENCE [LARGE SCALE GENOMIC DNA]</scope>
    <source>
        <strain evidence="2 3">DSM 45362</strain>
    </source>
</reference>
<feature type="compositionally biased region" description="Basic and acidic residues" evidence="1">
    <location>
        <begin position="20"/>
        <end position="43"/>
    </location>
</feature>
<dbReference type="EMBL" id="JACHMN010000001">
    <property type="protein sequence ID" value="MBB5867021.1"/>
    <property type="molecule type" value="Genomic_DNA"/>
</dbReference>
<gene>
    <name evidence="2" type="ORF">F4553_000400</name>
</gene>
<dbReference type="RefSeq" id="WP_281394929.1">
    <property type="nucleotide sequence ID" value="NZ_JACHMN010000001.1"/>
</dbReference>
<evidence type="ECO:0000313" key="3">
    <source>
        <dbReference type="Proteomes" id="UP000587527"/>
    </source>
</evidence>
<evidence type="ECO:0000313" key="2">
    <source>
        <dbReference type="EMBL" id="MBB5867021.1"/>
    </source>
</evidence>